<dbReference type="InterPro" id="IPR000792">
    <property type="entry name" value="Tscrpt_reg_LuxR_C"/>
</dbReference>
<dbReference type="Pfam" id="PF03472">
    <property type="entry name" value="Autoind_bind"/>
    <property type="match status" value="1"/>
</dbReference>
<keyword evidence="2" id="KW-0238">DNA-binding</keyword>
<dbReference type="PRINTS" id="PR00038">
    <property type="entry name" value="HTHLUXR"/>
</dbReference>
<dbReference type="InterPro" id="IPR036693">
    <property type="entry name" value="TF_LuxR_autoind-bd_dom_sf"/>
</dbReference>
<proteinExistence type="predicted"/>
<organism evidence="5 6">
    <name type="scientific">Xanthomonas campestris pv. campestris (strain 8004)</name>
    <dbReference type="NCBI Taxonomy" id="314565"/>
    <lineage>
        <taxon>Bacteria</taxon>
        <taxon>Pseudomonadati</taxon>
        <taxon>Pseudomonadota</taxon>
        <taxon>Gammaproteobacteria</taxon>
        <taxon>Lysobacterales</taxon>
        <taxon>Lysobacteraceae</taxon>
        <taxon>Xanthomonas</taxon>
    </lineage>
</organism>
<dbReference type="FunFam" id="1.10.10.10:FF:001212">
    <property type="entry name" value="Transcriptional regulator ahyR/asaR family"/>
    <property type="match status" value="1"/>
</dbReference>
<dbReference type="InterPro" id="IPR036388">
    <property type="entry name" value="WH-like_DNA-bd_sf"/>
</dbReference>
<dbReference type="PANTHER" id="PTHR44688">
    <property type="entry name" value="DNA-BINDING TRANSCRIPTIONAL ACTIVATOR DEVR_DOSR"/>
    <property type="match status" value="1"/>
</dbReference>
<evidence type="ECO:0000259" key="4">
    <source>
        <dbReference type="PROSITE" id="PS50043"/>
    </source>
</evidence>
<evidence type="ECO:0000313" key="5">
    <source>
        <dbReference type="EMBL" id="AAY48364.1"/>
    </source>
</evidence>
<dbReference type="InterPro" id="IPR005143">
    <property type="entry name" value="TF_LuxR_autoind-bd_dom"/>
</dbReference>
<dbReference type="HOGENOM" id="CLU_072786_0_0_6"/>
<dbReference type="GO" id="GO:0006355">
    <property type="term" value="P:regulation of DNA-templated transcription"/>
    <property type="evidence" value="ECO:0007669"/>
    <property type="project" value="InterPro"/>
</dbReference>
<dbReference type="KEGG" id="xcb:XC_1295"/>
<evidence type="ECO:0000256" key="2">
    <source>
        <dbReference type="ARBA" id="ARBA00023125"/>
    </source>
</evidence>
<name>A0A0H2X582_XANC8</name>
<keyword evidence="3" id="KW-0804">Transcription</keyword>
<evidence type="ECO:0000313" key="6">
    <source>
        <dbReference type="Proteomes" id="UP000000420"/>
    </source>
</evidence>
<dbReference type="InterPro" id="IPR016032">
    <property type="entry name" value="Sig_transdc_resp-reg_C-effctor"/>
</dbReference>
<dbReference type="Pfam" id="PF00196">
    <property type="entry name" value="GerE"/>
    <property type="match status" value="1"/>
</dbReference>
<dbReference type="SMR" id="A0A0H2X582"/>
<protein>
    <submittedName>
        <fullName evidence="5">Transcriptional regulator ahyR/asaR family</fullName>
    </submittedName>
</protein>
<dbReference type="Gene3D" id="3.30.450.80">
    <property type="entry name" value="Transcription factor LuxR-like, autoinducer-binding domain"/>
    <property type="match status" value="1"/>
</dbReference>
<keyword evidence="1" id="KW-0805">Transcription regulation</keyword>
<dbReference type="SUPFAM" id="SSF75516">
    <property type="entry name" value="Pheromone-binding domain of LuxR-like quorum-sensing transcription factors"/>
    <property type="match status" value="1"/>
</dbReference>
<evidence type="ECO:0000256" key="1">
    <source>
        <dbReference type="ARBA" id="ARBA00023015"/>
    </source>
</evidence>
<dbReference type="RefSeq" id="WP_011269597.1">
    <property type="nucleotide sequence ID" value="NC_007086.1"/>
</dbReference>
<accession>A0A0H2X582</accession>
<dbReference type="Proteomes" id="UP000000420">
    <property type="component" value="Chromosome"/>
</dbReference>
<dbReference type="GO" id="GO:0003677">
    <property type="term" value="F:DNA binding"/>
    <property type="evidence" value="ECO:0007669"/>
    <property type="project" value="UniProtKB-KW"/>
</dbReference>
<dbReference type="SMART" id="SM00421">
    <property type="entry name" value="HTH_LUXR"/>
    <property type="match status" value="1"/>
</dbReference>
<reference evidence="5 6" key="1">
    <citation type="journal article" date="2005" name="Genome Res.">
        <title>Comparative and functional genomic analyses of the pathogenicity of phytopathogen Xanthomonas campestris pv. campestris.</title>
        <authorList>
            <person name="Qian W."/>
            <person name="Jia Y."/>
            <person name="Ren S.X."/>
            <person name="He Y.Q."/>
            <person name="Feng J.X."/>
            <person name="Lu L.F."/>
            <person name="Sun Q."/>
            <person name="Ying G."/>
            <person name="Tang D.J."/>
            <person name="Tang H."/>
            <person name="Wu W."/>
            <person name="Hao P."/>
            <person name="Wang L."/>
            <person name="Jiang B.L."/>
            <person name="Zeng S."/>
            <person name="Gu W.Y."/>
            <person name="Lu G."/>
            <person name="Rong L."/>
            <person name="Tian Y."/>
            <person name="Yao Z."/>
            <person name="Fu G."/>
            <person name="Chen B."/>
            <person name="Fang R."/>
            <person name="Qiang B."/>
            <person name="Chen Z."/>
            <person name="Zhao G.P."/>
            <person name="Tang J.L."/>
            <person name="He C."/>
        </authorList>
    </citation>
    <scope>NUCLEOTIDE SEQUENCE [LARGE SCALE GENOMIC DNA]</scope>
    <source>
        <strain evidence="5 6">8004</strain>
    </source>
</reference>
<dbReference type="Gene3D" id="1.10.10.10">
    <property type="entry name" value="Winged helix-like DNA-binding domain superfamily/Winged helix DNA-binding domain"/>
    <property type="match status" value="1"/>
</dbReference>
<evidence type="ECO:0000256" key="3">
    <source>
        <dbReference type="ARBA" id="ARBA00023163"/>
    </source>
</evidence>
<dbReference type="AlphaFoldDB" id="A0A0H2X582"/>
<dbReference type="CDD" id="cd06170">
    <property type="entry name" value="LuxR_C_like"/>
    <property type="match status" value="1"/>
</dbReference>
<dbReference type="PROSITE" id="PS50043">
    <property type="entry name" value="HTH_LUXR_2"/>
    <property type="match status" value="1"/>
</dbReference>
<gene>
    <name evidence="5" type="ordered locus">XC_1295</name>
</gene>
<dbReference type="SUPFAM" id="SSF46894">
    <property type="entry name" value="C-terminal effector domain of the bipartite response regulators"/>
    <property type="match status" value="1"/>
</dbReference>
<feature type="domain" description="HTH luxR-type" evidence="4">
    <location>
        <begin position="185"/>
        <end position="250"/>
    </location>
</feature>
<sequence>MFDTLASLGRDLQARETLNACLDRVFRDVCALGFQSLVYDYAPVPLSMEGALITPSVFLQRNAPDDMHNVWCEHGYYQNDPVQQRATRRTTPFVWSYRTEGRTEGVEYVGDQHRQVTRYLCDSDMGTGVTVPLHLPGGAFATFSAAVNVTQAEAPRLAEAQLPPFLLLAHAFQARAQELLDPQERRCHHIALTRRERECLQYSAKGMTAKSIAATLNRSTATVNLHLNSAARKLGARNRVEAVVRGMHYRLLEL</sequence>
<dbReference type="PANTHER" id="PTHR44688:SF16">
    <property type="entry name" value="DNA-BINDING TRANSCRIPTIONAL ACTIVATOR DEVR_DOSR"/>
    <property type="match status" value="1"/>
</dbReference>
<dbReference type="EMBL" id="CP000050">
    <property type="protein sequence ID" value="AAY48364.1"/>
    <property type="molecule type" value="Genomic_DNA"/>
</dbReference>
<dbReference type="PROSITE" id="PS00622">
    <property type="entry name" value="HTH_LUXR_1"/>
    <property type="match status" value="1"/>
</dbReference>